<comment type="cofactor">
    <cofactor evidence="2">
        <name>Fe cation</name>
        <dbReference type="ChEBI" id="CHEBI:24875"/>
    </cofactor>
    <text evidence="2">Binds 1 Fe cation per subunit.</text>
</comment>
<feature type="domain" description="Pirin N-terminal" evidence="4">
    <location>
        <begin position="8"/>
        <end position="119"/>
    </location>
</feature>
<gene>
    <name evidence="6" type="ORF">FKG95_18880</name>
</gene>
<dbReference type="Gene3D" id="2.60.120.10">
    <property type="entry name" value="Jelly Rolls"/>
    <property type="match status" value="2"/>
</dbReference>
<dbReference type="AlphaFoldDB" id="A0A545TN48"/>
<dbReference type="GO" id="GO:0046872">
    <property type="term" value="F:metal ion binding"/>
    <property type="evidence" value="ECO:0007669"/>
    <property type="project" value="UniProtKB-KW"/>
</dbReference>
<evidence type="ECO:0000256" key="3">
    <source>
        <dbReference type="RuleBase" id="RU003457"/>
    </source>
</evidence>
<comment type="caution">
    <text evidence="6">The sequence shown here is derived from an EMBL/GenBank/DDBJ whole genome shotgun (WGS) entry which is preliminary data.</text>
</comment>
<evidence type="ECO:0000256" key="1">
    <source>
        <dbReference type="ARBA" id="ARBA00008416"/>
    </source>
</evidence>
<dbReference type="CDD" id="cd20311">
    <property type="entry name" value="cupin_Yhhw_C"/>
    <property type="match status" value="1"/>
</dbReference>
<dbReference type="InterPro" id="IPR041602">
    <property type="entry name" value="Quercetinase_C"/>
</dbReference>
<dbReference type="Pfam" id="PF17954">
    <property type="entry name" value="Pirin_C_2"/>
    <property type="match status" value="1"/>
</dbReference>
<sequence length="232" mass="25889">MIRVRDRMTRGRTQVSWLDSHHSFSFGNYRDPEHMGFGALRVINDDRVTPGAGFGEHGHADMEIISYVLEGALEHKDSMGNGSVIVPGDVQRMSAGTGVTHSEFNASKTEPVHFLQIWVIPEAQGIAPSYEQVRIPPEERQGRLRLIADRWGSEGSVTVHQDIRVYAGEFAEGEAATYRIDEERRCWLQVARGIIRLNGEELREGDGAAIAGEPQITLETDHRAEVLLFDLA</sequence>
<evidence type="ECO:0000313" key="7">
    <source>
        <dbReference type="Proteomes" id="UP000315252"/>
    </source>
</evidence>
<keyword evidence="2" id="KW-0408">Iron</keyword>
<dbReference type="Pfam" id="PF02678">
    <property type="entry name" value="Pirin"/>
    <property type="match status" value="1"/>
</dbReference>
<dbReference type="InterPro" id="IPR011051">
    <property type="entry name" value="RmlC_Cupin_sf"/>
</dbReference>
<dbReference type="PIRSF" id="PIRSF006232">
    <property type="entry name" value="Pirin"/>
    <property type="match status" value="1"/>
</dbReference>
<keyword evidence="2" id="KW-0479">Metal-binding</keyword>
<dbReference type="OrthoDB" id="9780903at2"/>
<accession>A0A545TN48</accession>
<proteinExistence type="inferred from homology"/>
<dbReference type="Proteomes" id="UP000315252">
    <property type="component" value="Unassembled WGS sequence"/>
</dbReference>
<feature type="domain" description="Quercetin 2,3-dioxygenase C-terminal cupin" evidence="5">
    <location>
        <begin position="146"/>
        <end position="231"/>
    </location>
</feature>
<dbReference type="CDD" id="cd02910">
    <property type="entry name" value="cupin_Yhhw_N"/>
    <property type="match status" value="1"/>
</dbReference>
<feature type="binding site" evidence="2">
    <location>
        <position position="103"/>
    </location>
    <ligand>
        <name>Fe cation</name>
        <dbReference type="ChEBI" id="CHEBI:24875"/>
    </ligand>
</feature>
<feature type="binding site" evidence="2">
    <location>
        <position position="57"/>
    </location>
    <ligand>
        <name>Fe cation</name>
        <dbReference type="ChEBI" id="CHEBI:24875"/>
    </ligand>
</feature>
<dbReference type="InterPro" id="IPR012093">
    <property type="entry name" value="Pirin"/>
</dbReference>
<feature type="binding site" evidence="2">
    <location>
        <position position="59"/>
    </location>
    <ligand>
        <name>Fe cation</name>
        <dbReference type="ChEBI" id="CHEBI:24875"/>
    </ligand>
</feature>
<evidence type="ECO:0000259" key="4">
    <source>
        <dbReference type="Pfam" id="PF02678"/>
    </source>
</evidence>
<protein>
    <submittedName>
        <fullName evidence="6">Pirin family protein</fullName>
    </submittedName>
</protein>
<name>A0A545TN48_9PROT</name>
<dbReference type="SUPFAM" id="SSF51182">
    <property type="entry name" value="RmlC-like cupins"/>
    <property type="match status" value="1"/>
</dbReference>
<dbReference type="RefSeq" id="WP_142897949.1">
    <property type="nucleotide sequence ID" value="NZ_ML660057.1"/>
</dbReference>
<evidence type="ECO:0000313" key="6">
    <source>
        <dbReference type="EMBL" id="TQV78616.1"/>
    </source>
</evidence>
<dbReference type="PANTHER" id="PTHR43212">
    <property type="entry name" value="QUERCETIN 2,3-DIOXYGENASE"/>
    <property type="match status" value="1"/>
</dbReference>
<reference evidence="6 7" key="1">
    <citation type="submission" date="2019-06" db="EMBL/GenBank/DDBJ databases">
        <title>Whole genome sequence for Rhodospirillaceae sp. R148.</title>
        <authorList>
            <person name="Wang G."/>
        </authorList>
    </citation>
    <scope>NUCLEOTIDE SEQUENCE [LARGE SCALE GENOMIC DNA]</scope>
    <source>
        <strain evidence="6 7">R148</strain>
    </source>
</reference>
<dbReference type="EMBL" id="VHSH01000006">
    <property type="protein sequence ID" value="TQV78616.1"/>
    <property type="molecule type" value="Genomic_DNA"/>
</dbReference>
<feature type="binding site" evidence="2">
    <location>
        <position position="101"/>
    </location>
    <ligand>
        <name>Fe cation</name>
        <dbReference type="ChEBI" id="CHEBI:24875"/>
    </ligand>
</feature>
<evidence type="ECO:0000259" key="5">
    <source>
        <dbReference type="Pfam" id="PF17954"/>
    </source>
</evidence>
<organism evidence="6 7">
    <name type="scientific">Denitrobaculum tricleocarpae</name>
    <dbReference type="NCBI Taxonomy" id="2591009"/>
    <lineage>
        <taxon>Bacteria</taxon>
        <taxon>Pseudomonadati</taxon>
        <taxon>Pseudomonadota</taxon>
        <taxon>Alphaproteobacteria</taxon>
        <taxon>Rhodospirillales</taxon>
        <taxon>Rhodospirillaceae</taxon>
        <taxon>Denitrobaculum</taxon>
    </lineage>
</organism>
<evidence type="ECO:0000256" key="2">
    <source>
        <dbReference type="PIRSR" id="PIRSR006232-1"/>
    </source>
</evidence>
<dbReference type="InterPro" id="IPR003829">
    <property type="entry name" value="Pirin_N_dom"/>
</dbReference>
<dbReference type="PANTHER" id="PTHR43212:SF3">
    <property type="entry name" value="QUERCETIN 2,3-DIOXYGENASE"/>
    <property type="match status" value="1"/>
</dbReference>
<comment type="similarity">
    <text evidence="1 3">Belongs to the pirin family.</text>
</comment>
<dbReference type="InterPro" id="IPR014710">
    <property type="entry name" value="RmlC-like_jellyroll"/>
</dbReference>
<keyword evidence="7" id="KW-1185">Reference proteome</keyword>